<protein>
    <submittedName>
        <fullName evidence="11">ABC transporter permease</fullName>
    </submittedName>
</protein>
<comment type="similarity">
    <text evidence="9">Belongs to the binding-protein-dependent transport system permease family. LivHM subfamily.</text>
</comment>
<evidence type="ECO:0000313" key="12">
    <source>
        <dbReference type="Proteomes" id="UP000078532"/>
    </source>
</evidence>
<keyword evidence="6" id="KW-0029">Amino-acid transport</keyword>
<gene>
    <name evidence="11" type="ORF">A6M21_16080</name>
</gene>
<dbReference type="CDD" id="cd06582">
    <property type="entry name" value="TM_PBP1_LivH_like"/>
    <property type="match status" value="1"/>
</dbReference>
<dbReference type="InterPro" id="IPR052157">
    <property type="entry name" value="BCAA_transport_permease"/>
</dbReference>
<keyword evidence="3" id="KW-1003">Cell membrane</keyword>
<keyword evidence="12" id="KW-1185">Reference proteome</keyword>
<accession>A0A1B7LAJ6</accession>
<dbReference type="STRING" id="1838280.A6M21_16080"/>
<proteinExistence type="inferred from homology"/>
<dbReference type="PANTHER" id="PTHR11795">
    <property type="entry name" value="BRANCHED-CHAIN AMINO ACID TRANSPORT SYSTEM PERMEASE PROTEIN LIVH"/>
    <property type="match status" value="1"/>
</dbReference>
<dbReference type="GO" id="GO:0042941">
    <property type="term" value="P:D-alanine transmembrane transport"/>
    <property type="evidence" value="ECO:0007669"/>
    <property type="project" value="TreeGrafter"/>
</dbReference>
<evidence type="ECO:0000256" key="7">
    <source>
        <dbReference type="ARBA" id="ARBA00022989"/>
    </source>
</evidence>
<sequence length="290" mass="30857">MLIQQIINGLTLGATYALIALGYTMVYGIIQLINFAHGDIFMIGAFIGVAAASIFFHNFFLILIAAMLACTVLGVTIERVAYRPLRRANRLNALISTIGVSIFLETFMTVFKGPQPIGFPHVLNNATYRLGHTEFSSIQIIILLVSILLMVGLQGIVRYTKTGKAMRAASEDYDTASLMGININRVISFTFAIGSALAAAGGVLVGIYFNSVDPYMGVMVGLKAFVAAVLGGIGNIPGAMLGGMILGLAEVFGVAAGFSSYKDAIAFTLLIVILLVRPTGLLGRPLQRKV</sequence>
<dbReference type="EMBL" id="LYVF01000198">
    <property type="protein sequence ID" value="OAT79364.1"/>
    <property type="molecule type" value="Genomic_DNA"/>
</dbReference>
<feature type="transmembrane region" description="Helical" evidence="10">
    <location>
        <begin position="138"/>
        <end position="157"/>
    </location>
</feature>
<feature type="transmembrane region" description="Helical" evidence="10">
    <location>
        <begin position="264"/>
        <end position="283"/>
    </location>
</feature>
<evidence type="ECO:0000256" key="3">
    <source>
        <dbReference type="ARBA" id="ARBA00022475"/>
    </source>
</evidence>
<dbReference type="OrthoDB" id="9807115at2"/>
<comment type="caution">
    <text evidence="11">The sequence shown here is derived from an EMBL/GenBank/DDBJ whole genome shotgun (WGS) entry which is preliminary data.</text>
</comment>
<keyword evidence="5 10" id="KW-0812">Transmembrane</keyword>
<keyword evidence="8 10" id="KW-0472">Membrane</keyword>
<feature type="transmembrane region" description="Helical" evidence="10">
    <location>
        <begin position="6"/>
        <end position="26"/>
    </location>
</feature>
<organism evidence="11 12">
    <name type="scientific">Desulfotomaculum copahuensis</name>
    <dbReference type="NCBI Taxonomy" id="1838280"/>
    <lineage>
        <taxon>Bacteria</taxon>
        <taxon>Bacillati</taxon>
        <taxon>Bacillota</taxon>
        <taxon>Clostridia</taxon>
        <taxon>Eubacteriales</taxon>
        <taxon>Desulfotomaculaceae</taxon>
        <taxon>Desulfotomaculum</taxon>
    </lineage>
</organism>
<reference evidence="11 12" key="1">
    <citation type="submission" date="2016-04" db="EMBL/GenBank/DDBJ databases">
        <authorList>
            <person name="Evans L.H."/>
            <person name="Alamgir A."/>
            <person name="Owens N."/>
            <person name="Weber N.D."/>
            <person name="Virtaneva K."/>
            <person name="Barbian K."/>
            <person name="Babar A."/>
            <person name="Rosenke K."/>
        </authorList>
    </citation>
    <scope>NUCLEOTIDE SEQUENCE [LARGE SCALE GENOMIC DNA]</scope>
    <source>
        <strain evidence="11 12">LMa1</strain>
    </source>
</reference>
<feature type="transmembrane region" description="Helical" evidence="10">
    <location>
        <begin position="186"/>
        <end position="209"/>
    </location>
</feature>
<evidence type="ECO:0000256" key="9">
    <source>
        <dbReference type="ARBA" id="ARBA00037998"/>
    </source>
</evidence>
<evidence type="ECO:0000256" key="8">
    <source>
        <dbReference type="ARBA" id="ARBA00023136"/>
    </source>
</evidence>
<feature type="transmembrane region" description="Helical" evidence="10">
    <location>
        <begin position="62"/>
        <end position="81"/>
    </location>
</feature>
<dbReference type="GO" id="GO:1903806">
    <property type="term" value="P:L-isoleucine import across plasma membrane"/>
    <property type="evidence" value="ECO:0007669"/>
    <property type="project" value="TreeGrafter"/>
</dbReference>
<dbReference type="GO" id="GO:0005886">
    <property type="term" value="C:plasma membrane"/>
    <property type="evidence" value="ECO:0007669"/>
    <property type="project" value="UniProtKB-SubCell"/>
</dbReference>
<evidence type="ECO:0000256" key="1">
    <source>
        <dbReference type="ARBA" id="ARBA00004651"/>
    </source>
</evidence>
<dbReference type="RefSeq" id="WP_066671785.1">
    <property type="nucleotide sequence ID" value="NZ_LYVF01000198.1"/>
</dbReference>
<name>A0A1B7LAJ6_9FIRM</name>
<keyword evidence="2" id="KW-0813">Transport</keyword>
<keyword evidence="4" id="KW-0997">Cell inner membrane</keyword>
<evidence type="ECO:0000256" key="2">
    <source>
        <dbReference type="ARBA" id="ARBA00022448"/>
    </source>
</evidence>
<comment type="subcellular location">
    <subcellularLocation>
        <location evidence="1">Cell membrane</location>
        <topology evidence="1">Multi-pass membrane protein</topology>
    </subcellularLocation>
</comment>
<dbReference type="GO" id="GO:0015192">
    <property type="term" value="F:L-phenylalanine transmembrane transporter activity"/>
    <property type="evidence" value="ECO:0007669"/>
    <property type="project" value="TreeGrafter"/>
</dbReference>
<evidence type="ECO:0000256" key="10">
    <source>
        <dbReference type="SAM" id="Phobius"/>
    </source>
</evidence>
<evidence type="ECO:0000313" key="11">
    <source>
        <dbReference type="EMBL" id="OAT79364.1"/>
    </source>
</evidence>
<dbReference type="Proteomes" id="UP000078532">
    <property type="component" value="Unassembled WGS sequence"/>
</dbReference>
<keyword evidence="7 10" id="KW-1133">Transmembrane helix</keyword>
<dbReference type="GO" id="GO:0015188">
    <property type="term" value="F:L-isoleucine transmembrane transporter activity"/>
    <property type="evidence" value="ECO:0007669"/>
    <property type="project" value="TreeGrafter"/>
</dbReference>
<evidence type="ECO:0000256" key="5">
    <source>
        <dbReference type="ARBA" id="ARBA00022692"/>
    </source>
</evidence>
<feature type="transmembrane region" description="Helical" evidence="10">
    <location>
        <begin position="93"/>
        <end position="111"/>
    </location>
</feature>
<dbReference type="InterPro" id="IPR001851">
    <property type="entry name" value="ABC_transp_permease"/>
</dbReference>
<dbReference type="GO" id="GO:0015190">
    <property type="term" value="F:L-leucine transmembrane transporter activity"/>
    <property type="evidence" value="ECO:0007669"/>
    <property type="project" value="TreeGrafter"/>
</dbReference>
<dbReference type="PANTHER" id="PTHR11795:SF371">
    <property type="entry name" value="HIGH-AFFINITY BRANCHED-CHAIN AMINO ACID TRANSPORT SYSTEM PERMEASE PROTEIN LIVH"/>
    <property type="match status" value="1"/>
</dbReference>
<dbReference type="AlphaFoldDB" id="A0A1B7LAJ6"/>
<dbReference type="GO" id="GO:0005304">
    <property type="term" value="F:L-valine transmembrane transporter activity"/>
    <property type="evidence" value="ECO:0007669"/>
    <property type="project" value="TreeGrafter"/>
</dbReference>
<dbReference type="GO" id="GO:0015808">
    <property type="term" value="P:L-alanine transport"/>
    <property type="evidence" value="ECO:0007669"/>
    <property type="project" value="TreeGrafter"/>
</dbReference>
<dbReference type="Pfam" id="PF02653">
    <property type="entry name" value="BPD_transp_2"/>
    <property type="match status" value="1"/>
</dbReference>
<evidence type="ECO:0000256" key="6">
    <source>
        <dbReference type="ARBA" id="ARBA00022970"/>
    </source>
</evidence>
<evidence type="ECO:0000256" key="4">
    <source>
        <dbReference type="ARBA" id="ARBA00022519"/>
    </source>
</evidence>